<accession>A0A9Q0XK56</accession>
<keyword evidence="2" id="KW-1185">Reference proteome</keyword>
<feature type="non-terminal residue" evidence="1">
    <location>
        <position position="184"/>
    </location>
</feature>
<evidence type="ECO:0000313" key="2">
    <source>
        <dbReference type="Proteomes" id="UP001142489"/>
    </source>
</evidence>
<dbReference type="EMBL" id="JAPFRF010000011">
    <property type="protein sequence ID" value="KAJ7317091.1"/>
    <property type="molecule type" value="Genomic_DNA"/>
</dbReference>
<organism evidence="1 2">
    <name type="scientific">Phrynocephalus forsythii</name>
    <dbReference type="NCBI Taxonomy" id="171643"/>
    <lineage>
        <taxon>Eukaryota</taxon>
        <taxon>Metazoa</taxon>
        <taxon>Chordata</taxon>
        <taxon>Craniata</taxon>
        <taxon>Vertebrata</taxon>
        <taxon>Euteleostomi</taxon>
        <taxon>Lepidosauria</taxon>
        <taxon>Squamata</taxon>
        <taxon>Bifurcata</taxon>
        <taxon>Unidentata</taxon>
        <taxon>Episquamata</taxon>
        <taxon>Toxicofera</taxon>
        <taxon>Iguania</taxon>
        <taxon>Acrodonta</taxon>
        <taxon>Agamidae</taxon>
        <taxon>Agaminae</taxon>
        <taxon>Phrynocephalus</taxon>
    </lineage>
</organism>
<evidence type="ECO:0000313" key="1">
    <source>
        <dbReference type="EMBL" id="KAJ7317091.1"/>
    </source>
</evidence>
<sequence length="184" mass="21569">LLMFGEDTDEDTSELIASANAAAQAVFWAIAEWRVTSPRQKLWWCYPGRSRWFHDSVLQFWDDRQWIENFRMTRQTLFEVADSLQPYLMRRDTVMCSAIPVEERVAIGVYFLASRSCYRMIANVFQKGTSTIASVVIEVCLAIEHTLLRKEVRVVDFNKVIQASTMTHMCSGHRFYIKKWRLDL</sequence>
<dbReference type="OrthoDB" id="10061326at2759"/>
<comment type="caution">
    <text evidence="1">The sequence shown here is derived from an EMBL/GenBank/DDBJ whole genome shotgun (WGS) entry which is preliminary data.</text>
</comment>
<name>A0A9Q0XK56_9SAUR</name>
<dbReference type="AlphaFoldDB" id="A0A9Q0XK56"/>
<proteinExistence type="predicted"/>
<dbReference type="Proteomes" id="UP001142489">
    <property type="component" value="Unassembled WGS sequence"/>
</dbReference>
<gene>
    <name evidence="1" type="ORF">JRQ81_003253</name>
</gene>
<protein>
    <submittedName>
        <fullName evidence="1">Uncharacterized protein</fullName>
    </submittedName>
</protein>
<reference evidence="1" key="1">
    <citation type="journal article" date="2023" name="DNA Res.">
        <title>Chromosome-level genome assembly of Phrynocephalus forsythii using third-generation DNA sequencing and Hi-C analysis.</title>
        <authorList>
            <person name="Qi Y."/>
            <person name="Zhao W."/>
            <person name="Zhao Y."/>
            <person name="Niu C."/>
            <person name="Cao S."/>
            <person name="Zhang Y."/>
        </authorList>
    </citation>
    <scope>NUCLEOTIDE SEQUENCE</scope>
    <source>
        <tissue evidence="1">Muscle</tissue>
    </source>
</reference>